<dbReference type="AlphaFoldDB" id="A0A4V3CTP6"/>
<feature type="domain" description="Major facilitator superfamily (MFS) profile" evidence="5">
    <location>
        <begin position="1"/>
        <end position="180"/>
    </location>
</feature>
<evidence type="ECO:0000256" key="4">
    <source>
        <dbReference type="SAM" id="Phobius"/>
    </source>
</evidence>
<evidence type="ECO:0000256" key="3">
    <source>
        <dbReference type="ARBA" id="ARBA00023136"/>
    </source>
</evidence>
<keyword evidence="3 4" id="KW-0472">Membrane</keyword>
<evidence type="ECO:0000256" key="1">
    <source>
        <dbReference type="ARBA" id="ARBA00022692"/>
    </source>
</evidence>
<dbReference type="Pfam" id="PF07690">
    <property type="entry name" value="MFS_1"/>
    <property type="match status" value="1"/>
</dbReference>
<feature type="transmembrane region" description="Helical" evidence="4">
    <location>
        <begin position="128"/>
        <end position="149"/>
    </location>
</feature>
<evidence type="ECO:0000313" key="6">
    <source>
        <dbReference type="EMBL" id="TDP73014.1"/>
    </source>
</evidence>
<protein>
    <submittedName>
        <fullName evidence="6">MFS transporter</fullName>
    </submittedName>
</protein>
<proteinExistence type="predicted"/>
<feature type="transmembrane region" description="Helical" evidence="4">
    <location>
        <begin position="33"/>
        <end position="53"/>
    </location>
</feature>
<feature type="transmembrane region" description="Helical" evidence="4">
    <location>
        <begin position="60"/>
        <end position="79"/>
    </location>
</feature>
<keyword evidence="2 4" id="KW-1133">Transmembrane helix</keyword>
<accession>A0A4V3CTP6</accession>
<feature type="transmembrane region" description="Helical" evidence="4">
    <location>
        <begin position="155"/>
        <end position="174"/>
    </location>
</feature>
<evidence type="ECO:0000256" key="2">
    <source>
        <dbReference type="ARBA" id="ARBA00022989"/>
    </source>
</evidence>
<keyword evidence="1 4" id="KW-0812">Transmembrane</keyword>
<reference evidence="6 7" key="1">
    <citation type="submission" date="2019-03" db="EMBL/GenBank/DDBJ databases">
        <title>Genomic Encyclopedia of Type Strains, Phase IV (KMG-IV): sequencing the most valuable type-strain genomes for metagenomic binning, comparative biology and taxonomic classification.</title>
        <authorList>
            <person name="Goeker M."/>
        </authorList>
    </citation>
    <scope>NUCLEOTIDE SEQUENCE [LARGE SCALE GENOMIC DNA]</scope>
    <source>
        <strain evidence="6 7">DSM 16998</strain>
    </source>
</reference>
<dbReference type="Gene3D" id="1.20.1250.20">
    <property type="entry name" value="MFS general substrate transporter like domains"/>
    <property type="match status" value="1"/>
</dbReference>
<dbReference type="InterPro" id="IPR011701">
    <property type="entry name" value="MFS"/>
</dbReference>
<organism evidence="6 7">
    <name type="scientific">Roseateles toxinivorans</name>
    <dbReference type="NCBI Taxonomy" id="270368"/>
    <lineage>
        <taxon>Bacteria</taxon>
        <taxon>Pseudomonadati</taxon>
        <taxon>Pseudomonadota</taxon>
        <taxon>Betaproteobacteria</taxon>
        <taxon>Burkholderiales</taxon>
        <taxon>Sphaerotilaceae</taxon>
        <taxon>Roseateles</taxon>
    </lineage>
</organism>
<evidence type="ECO:0000259" key="5">
    <source>
        <dbReference type="PROSITE" id="PS50850"/>
    </source>
</evidence>
<keyword evidence="7" id="KW-1185">Reference proteome</keyword>
<name>A0A4V3CTP6_9BURK</name>
<dbReference type="SUPFAM" id="SSF103473">
    <property type="entry name" value="MFS general substrate transporter"/>
    <property type="match status" value="1"/>
</dbReference>
<dbReference type="InParanoid" id="A0A4V3CTP6"/>
<sequence length="180" mass="17767">MSVLVSTVLMATLVVGPFYLARGLGLGMAKVGLVMSAGPLVAAFAGVPAGRLVDRFGAPGMVVVALAGMLLGCVALGVMPAAAGLAGFMLHIVIITAHYALFQAANNTAVMTDVSPDRRGVISGLLNLARNLGLIGGASVMGAVFAFASGAGEPAAIALGLRVTVAVAAALLLARGRQTA</sequence>
<evidence type="ECO:0000313" key="7">
    <source>
        <dbReference type="Proteomes" id="UP000295361"/>
    </source>
</evidence>
<dbReference type="InterPro" id="IPR036259">
    <property type="entry name" value="MFS_trans_sf"/>
</dbReference>
<dbReference type="EMBL" id="SNXS01000002">
    <property type="protein sequence ID" value="TDP73014.1"/>
    <property type="molecule type" value="Genomic_DNA"/>
</dbReference>
<dbReference type="PROSITE" id="PS50850">
    <property type="entry name" value="MFS"/>
    <property type="match status" value="1"/>
</dbReference>
<dbReference type="GO" id="GO:0022857">
    <property type="term" value="F:transmembrane transporter activity"/>
    <property type="evidence" value="ECO:0007669"/>
    <property type="project" value="InterPro"/>
</dbReference>
<feature type="transmembrane region" description="Helical" evidence="4">
    <location>
        <begin position="85"/>
        <end position="102"/>
    </location>
</feature>
<comment type="caution">
    <text evidence="6">The sequence shown here is derived from an EMBL/GenBank/DDBJ whole genome shotgun (WGS) entry which is preliminary data.</text>
</comment>
<gene>
    <name evidence="6" type="ORF">DES47_102760</name>
</gene>
<dbReference type="Proteomes" id="UP000295361">
    <property type="component" value="Unassembled WGS sequence"/>
</dbReference>
<dbReference type="InterPro" id="IPR020846">
    <property type="entry name" value="MFS_dom"/>
</dbReference>